<evidence type="ECO:0000313" key="3">
    <source>
        <dbReference type="EMBL" id="KAK4538434.1"/>
    </source>
</evidence>
<dbReference type="EMBL" id="JANCYW010000017">
    <property type="protein sequence ID" value="KAK4538434.1"/>
    <property type="molecule type" value="Genomic_DNA"/>
</dbReference>
<accession>A0AAV9J1L3</accession>
<name>A0AAV9J1L3_CYACA</name>
<feature type="region of interest" description="Disordered" evidence="2">
    <location>
        <begin position="69"/>
        <end position="142"/>
    </location>
</feature>
<dbReference type="Proteomes" id="UP001301350">
    <property type="component" value="Unassembled WGS sequence"/>
</dbReference>
<organism evidence="3 4">
    <name type="scientific">Cyanidium caldarium</name>
    <name type="common">Red alga</name>
    <dbReference type="NCBI Taxonomy" id="2771"/>
    <lineage>
        <taxon>Eukaryota</taxon>
        <taxon>Rhodophyta</taxon>
        <taxon>Bangiophyceae</taxon>
        <taxon>Cyanidiales</taxon>
        <taxon>Cyanidiaceae</taxon>
        <taxon>Cyanidium</taxon>
    </lineage>
</organism>
<sequence length="237" mass="26113">MFTPHHSIPSEEIRKVQAQLAPEQAAAELLARRALMARMAYELARAVGREPVRVQREYEQMVEERATRYFGGGHELTPEVGAPGAPMGVGPVSRDEPDDDDDDGEELSPPKASPGKASGGSGRHFTLSSASSPLSGMRRPSPLTLAADRDSLVLPATWSPHNVIIQEQLTHAHRRALDASAEAETLQREVSLLRAKMRGMQEELDAVRRLLTDKDEQLATLEGMQRSHTRFTETHAR</sequence>
<feature type="compositionally biased region" description="Low complexity" evidence="2">
    <location>
        <begin position="78"/>
        <end position="92"/>
    </location>
</feature>
<evidence type="ECO:0000256" key="2">
    <source>
        <dbReference type="SAM" id="MobiDB-lite"/>
    </source>
</evidence>
<comment type="caution">
    <text evidence="3">The sequence shown here is derived from an EMBL/GenBank/DDBJ whole genome shotgun (WGS) entry which is preliminary data.</text>
</comment>
<reference evidence="3 4" key="1">
    <citation type="submission" date="2022-07" db="EMBL/GenBank/DDBJ databases">
        <title>Genome-wide signatures of adaptation to extreme environments.</title>
        <authorList>
            <person name="Cho C.H."/>
            <person name="Yoon H.S."/>
        </authorList>
    </citation>
    <scope>NUCLEOTIDE SEQUENCE [LARGE SCALE GENOMIC DNA]</scope>
    <source>
        <strain evidence="3 4">DBV 063 E5</strain>
    </source>
</reference>
<evidence type="ECO:0000313" key="4">
    <source>
        <dbReference type="Proteomes" id="UP001301350"/>
    </source>
</evidence>
<keyword evidence="1" id="KW-0175">Coiled coil</keyword>
<feature type="compositionally biased region" description="Acidic residues" evidence="2">
    <location>
        <begin position="96"/>
        <end position="106"/>
    </location>
</feature>
<proteinExistence type="predicted"/>
<dbReference type="AlphaFoldDB" id="A0AAV9J1L3"/>
<keyword evidence="4" id="KW-1185">Reference proteome</keyword>
<gene>
    <name evidence="3" type="ORF">CDCA_CDCA17G4459</name>
</gene>
<feature type="coiled-coil region" evidence="1">
    <location>
        <begin position="176"/>
        <end position="217"/>
    </location>
</feature>
<protein>
    <submittedName>
        <fullName evidence="3">Uncharacterized protein</fullName>
    </submittedName>
</protein>
<evidence type="ECO:0000256" key="1">
    <source>
        <dbReference type="SAM" id="Coils"/>
    </source>
</evidence>